<dbReference type="Pfam" id="PF00386">
    <property type="entry name" value="C1q"/>
    <property type="match status" value="1"/>
</dbReference>
<protein>
    <submittedName>
        <fullName evidence="5">C1QL</fullName>
    </submittedName>
</protein>
<dbReference type="SMART" id="SM00110">
    <property type="entry name" value="C1Q"/>
    <property type="match status" value="1"/>
</dbReference>
<dbReference type="OrthoDB" id="10000320at2759"/>
<keyword evidence="6" id="KW-1185">Reference proteome</keyword>
<proteinExistence type="predicted"/>
<dbReference type="PROSITE" id="PS50871">
    <property type="entry name" value="C1Q"/>
    <property type="match status" value="1"/>
</dbReference>
<keyword evidence="2" id="KW-0964">Secreted</keyword>
<comment type="caution">
    <text evidence="5">The sequence shown here is derived from an EMBL/GenBank/DDBJ whole genome shotgun (WGS) entry which is preliminary data.</text>
</comment>
<dbReference type="PANTHER" id="PTHR22923:SF116">
    <property type="entry name" value="C1Q DOMAIN-CONTAINING PROTEIN"/>
    <property type="match status" value="1"/>
</dbReference>
<evidence type="ECO:0000256" key="1">
    <source>
        <dbReference type="ARBA" id="ARBA00004613"/>
    </source>
</evidence>
<comment type="subcellular location">
    <subcellularLocation>
        <location evidence="1">Secreted</location>
    </subcellularLocation>
</comment>
<dbReference type="AlphaFoldDB" id="A0A8S3RWY0"/>
<dbReference type="InterPro" id="IPR050822">
    <property type="entry name" value="Cerebellin_Synaptic_Org"/>
</dbReference>
<dbReference type="Proteomes" id="UP000683360">
    <property type="component" value="Unassembled WGS sequence"/>
</dbReference>
<sequence>MYEVTNGLREKQKERRKKQESVIMIYRKSCPNKKLYSSSAEKSCPVIGNDVFEDLMDVMMKLKCQSGQSNNGELQLKKPAFLATLSKSVNLVQNHVLKFDSIKTNIGDGYDASSGVFTAPRKGTYEFAVNFITSNKDEWLELDLIKNNNMVVRGHAAFDKFTSGSLQAILELKKGDRIYINHPRGSGLLHGEHYTMFSGHYI</sequence>
<dbReference type="InterPro" id="IPR008983">
    <property type="entry name" value="Tumour_necrosis_fac-like_dom"/>
</dbReference>
<keyword evidence="3" id="KW-0732">Signal</keyword>
<dbReference type="PANTHER" id="PTHR22923">
    <property type="entry name" value="CEREBELLIN-RELATED"/>
    <property type="match status" value="1"/>
</dbReference>
<evidence type="ECO:0000313" key="6">
    <source>
        <dbReference type="Proteomes" id="UP000683360"/>
    </source>
</evidence>
<gene>
    <name evidence="5" type="ORF">MEDL_27999</name>
</gene>
<reference evidence="5" key="1">
    <citation type="submission" date="2021-03" db="EMBL/GenBank/DDBJ databases">
        <authorList>
            <person name="Bekaert M."/>
        </authorList>
    </citation>
    <scope>NUCLEOTIDE SEQUENCE</scope>
</reference>
<organism evidence="5 6">
    <name type="scientific">Mytilus edulis</name>
    <name type="common">Blue mussel</name>
    <dbReference type="NCBI Taxonomy" id="6550"/>
    <lineage>
        <taxon>Eukaryota</taxon>
        <taxon>Metazoa</taxon>
        <taxon>Spiralia</taxon>
        <taxon>Lophotrochozoa</taxon>
        <taxon>Mollusca</taxon>
        <taxon>Bivalvia</taxon>
        <taxon>Autobranchia</taxon>
        <taxon>Pteriomorphia</taxon>
        <taxon>Mytilida</taxon>
        <taxon>Mytiloidea</taxon>
        <taxon>Mytilidae</taxon>
        <taxon>Mytilinae</taxon>
        <taxon>Mytilus</taxon>
    </lineage>
</organism>
<evidence type="ECO:0000259" key="4">
    <source>
        <dbReference type="PROSITE" id="PS50871"/>
    </source>
</evidence>
<dbReference type="SUPFAM" id="SSF49842">
    <property type="entry name" value="TNF-like"/>
    <property type="match status" value="1"/>
</dbReference>
<dbReference type="Gene3D" id="2.60.120.40">
    <property type="match status" value="1"/>
</dbReference>
<dbReference type="EMBL" id="CAJPWZ010001401">
    <property type="protein sequence ID" value="CAG2214129.1"/>
    <property type="molecule type" value="Genomic_DNA"/>
</dbReference>
<dbReference type="GO" id="GO:0005576">
    <property type="term" value="C:extracellular region"/>
    <property type="evidence" value="ECO:0007669"/>
    <property type="project" value="UniProtKB-SubCell"/>
</dbReference>
<feature type="domain" description="C1q" evidence="4">
    <location>
        <begin position="74"/>
        <end position="202"/>
    </location>
</feature>
<accession>A0A8S3RWY0</accession>
<evidence type="ECO:0000313" key="5">
    <source>
        <dbReference type="EMBL" id="CAG2214129.1"/>
    </source>
</evidence>
<name>A0A8S3RWY0_MYTED</name>
<evidence type="ECO:0000256" key="2">
    <source>
        <dbReference type="ARBA" id="ARBA00022525"/>
    </source>
</evidence>
<dbReference type="InterPro" id="IPR001073">
    <property type="entry name" value="C1q_dom"/>
</dbReference>
<evidence type="ECO:0000256" key="3">
    <source>
        <dbReference type="ARBA" id="ARBA00022729"/>
    </source>
</evidence>
<dbReference type="PRINTS" id="PR00007">
    <property type="entry name" value="COMPLEMNTC1Q"/>
</dbReference>